<dbReference type="AlphaFoldDB" id="A0AAE0LXR0"/>
<proteinExistence type="predicted"/>
<feature type="transmembrane region" description="Helical" evidence="1">
    <location>
        <begin position="81"/>
        <end position="99"/>
    </location>
</feature>
<keyword evidence="1" id="KW-1133">Transmembrane helix</keyword>
<feature type="transmembrane region" description="Helical" evidence="1">
    <location>
        <begin position="133"/>
        <end position="154"/>
    </location>
</feature>
<sequence length="305" mass="33389">MGARSGMALRGLQFFARSIEFCCAALILAIFSYFLTTLASHKLHIATWLRAVEGISGAAVLYTLLALMLLCCVAGHPVSSFMMIFLDICFLATFIYIAAATRGGASSCNGVVHTVFGTGDANTNACQMETACLAVAIVGIFFFLLSALLEFALVRHRRKEKRYGPSPVNDYTSGYGKKPRGGIFGFGRKRHTGMTDDPNRLPEHPHPDLVRDSYGTEQTRIGTSHGPHDMHPDALPPTHNQPAMSDIGGRYGNHTYKMDQASPSYGHIQHDDSCASRWWTDPSSAAPVQFPAGNYRYDDGVYDRI</sequence>
<dbReference type="EMBL" id="JAUEDM010000031">
    <property type="protein sequence ID" value="KAK3311746.1"/>
    <property type="molecule type" value="Genomic_DNA"/>
</dbReference>
<reference evidence="2" key="2">
    <citation type="submission" date="2023-06" db="EMBL/GenBank/DDBJ databases">
        <authorList>
            <consortium name="Lawrence Berkeley National Laboratory"/>
            <person name="Haridas S."/>
            <person name="Hensen N."/>
            <person name="Bonometti L."/>
            <person name="Westerberg I."/>
            <person name="Brannstrom I.O."/>
            <person name="Guillou S."/>
            <person name="Cros-Aarteil S."/>
            <person name="Calhoun S."/>
            <person name="Kuo A."/>
            <person name="Mondo S."/>
            <person name="Pangilinan J."/>
            <person name="Riley R."/>
            <person name="Labutti K."/>
            <person name="Andreopoulos B."/>
            <person name="Lipzen A."/>
            <person name="Chen C."/>
            <person name="Yanf M."/>
            <person name="Daum C."/>
            <person name="Ng V."/>
            <person name="Clum A."/>
            <person name="Steindorff A."/>
            <person name="Ohm R."/>
            <person name="Martin F."/>
            <person name="Silar P."/>
            <person name="Natvig D."/>
            <person name="Lalanne C."/>
            <person name="Gautier V."/>
            <person name="Ament-Velasquez S.L."/>
            <person name="Kruys A."/>
            <person name="Hutchinson M.I."/>
            <person name="Powell A.J."/>
            <person name="Barry K."/>
            <person name="Miller A.N."/>
            <person name="Grigoriev I.V."/>
            <person name="Debuchy R."/>
            <person name="Gladieux P."/>
            <person name="Thoren M.H."/>
            <person name="Johannesson H."/>
        </authorList>
    </citation>
    <scope>NUCLEOTIDE SEQUENCE</scope>
    <source>
        <strain evidence="2">CBS 118394</strain>
    </source>
</reference>
<keyword evidence="3" id="KW-1185">Reference proteome</keyword>
<comment type="caution">
    <text evidence="2">The sequence shown here is derived from an EMBL/GenBank/DDBJ whole genome shotgun (WGS) entry which is preliminary data.</text>
</comment>
<evidence type="ECO:0000313" key="2">
    <source>
        <dbReference type="EMBL" id="KAK3311746.1"/>
    </source>
</evidence>
<keyword evidence="1" id="KW-0472">Membrane</keyword>
<evidence type="ECO:0008006" key="4">
    <source>
        <dbReference type="Google" id="ProtNLM"/>
    </source>
</evidence>
<evidence type="ECO:0000313" key="3">
    <source>
        <dbReference type="Proteomes" id="UP001283341"/>
    </source>
</evidence>
<protein>
    <recommendedName>
        <fullName evidence="4">MARVEL domain-containing protein</fullName>
    </recommendedName>
</protein>
<accession>A0AAE0LXR0</accession>
<dbReference type="Proteomes" id="UP001283341">
    <property type="component" value="Unassembled WGS sequence"/>
</dbReference>
<organism evidence="2 3">
    <name type="scientific">Apodospora peruviana</name>
    <dbReference type="NCBI Taxonomy" id="516989"/>
    <lineage>
        <taxon>Eukaryota</taxon>
        <taxon>Fungi</taxon>
        <taxon>Dikarya</taxon>
        <taxon>Ascomycota</taxon>
        <taxon>Pezizomycotina</taxon>
        <taxon>Sordariomycetes</taxon>
        <taxon>Sordariomycetidae</taxon>
        <taxon>Sordariales</taxon>
        <taxon>Lasiosphaeriaceae</taxon>
        <taxon>Apodospora</taxon>
    </lineage>
</organism>
<gene>
    <name evidence="2" type="ORF">B0H66DRAFT_578803</name>
</gene>
<reference evidence="2" key="1">
    <citation type="journal article" date="2023" name="Mol. Phylogenet. Evol.">
        <title>Genome-scale phylogeny and comparative genomics of the fungal order Sordariales.</title>
        <authorList>
            <person name="Hensen N."/>
            <person name="Bonometti L."/>
            <person name="Westerberg I."/>
            <person name="Brannstrom I.O."/>
            <person name="Guillou S."/>
            <person name="Cros-Aarteil S."/>
            <person name="Calhoun S."/>
            <person name="Haridas S."/>
            <person name="Kuo A."/>
            <person name="Mondo S."/>
            <person name="Pangilinan J."/>
            <person name="Riley R."/>
            <person name="LaButti K."/>
            <person name="Andreopoulos B."/>
            <person name="Lipzen A."/>
            <person name="Chen C."/>
            <person name="Yan M."/>
            <person name="Daum C."/>
            <person name="Ng V."/>
            <person name="Clum A."/>
            <person name="Steindorff A."/>
            <person name="Ohm R.A."/>
            <person name="Martin F."/>
            <person name="Silar P."/>
            <person name="Natvig D.O."/>
            <person name="Lalanne C."/>
            <person name="Gautier V."/>
            <person name="Ament-Velasquez S.L."/>
            <person name="Kruys A."/>
            <person name="Hutchinson M.I."/>
            <person name="Powell A.J."/>
            <person name="Barry K."/>
            <person name="Miller A.N."/>
            <person name="Grigoriev I.V."/>
            <person name="Debuchy R."/>
            <person name="Gladieux P."/>
            <person name="Hiltunen Thoren M."/>
            <person name="Johannesson H."/>
        </authorList>
    </citation>
    <scope>NUCLEOTIDE SEQUENCE</scope>
    <source>
        <strain evidence="2">CBS 118394</strain>
    </source>
</reference>
<feature type="transmembrane region" description="Helical" evidence="1">
    <location>
        <begin position="14"/>
        <end position="35"/>
    </location>
</feature>
<feature type="transmembrane region" description="Helical" evidence="1">
    <location>
        <begin position="55"/>
        <end position="74"/>
    </location>
</feature>
<evidence type="ECO:0000256" key="1">
    <source>
        <dbReference type="SAM" id="Phobius"/>
    </source>
</evidence>
<name>A0AAE0LXR0_9PEZI</name>
<keyword evidence="1" id="KW-0812">Transmembrane</keyword>